<organism evidence="3 4">
    <name type="scientific">Cedecea neteri</name>
    <dbReference type="NCBI Taxonomy" id="158822"/>
    <lineage>
        <taxon>Bacteria</taxon>
        <taxon>Pseudomonadati</taxon>
        <taxon>Pseudomonadota</taxon>
        <taxon>Gammaproteobacteria</taxon>
        <taxon>Enterobacterales</taxon>
        <taxon>Enterobacteriaceae</taxon>
        <taxon>Cedecea</taxon>
    </lineage>
</organism>
<evidence type="ECO:0000259" key="2">
    <source>
        <dbReference type="Pfam" id="PF21598"/>
    </source>
</evidence>
<dbReference type="KEGG" id="cem:LH23_00555"/>
<dbReference type="EMBL" id="CP009458">
    <property type="protein sequence ID" value="AIR59198.1"/>
    <property type="molecule type" value="Genomic_DNA"/>
</dbReference>
<dbReference type="Proteomes" id="UP000029516">
    <property type="component" value="Chromosome"/>
</dbReference>
<evidence type="ECO:0000313" key="3">
    <source>
        <dbReference type="EMBL" id="AIR59198.1"/>
    </source>
</evidence>
<protein>
    <recommendedName>
        <fullName evidence="5">SET and RING associated domain-containing protein</fullName>
    </recommendedName>
</protein>
<evidence type="ECO:0008006" key="5">
    <source>
        <dbReference type="Google" id="ProtNLM"/>
    </source>
</evidence>
<feature type="domain" description="Restriction endonuclease PvuRts1 I-like N-terminal" evidence="2">
    <location>
        <begin position="5"/>
        <end position="118"/>
    </location>
</feature>
<dbReference type="Pfam" id="PF18491">
    <property type="entry name" value="SRA"/>
    <property type="match status" value="1"/>
</dbReference>
<dbReference type="InterPro" id="IPR048797">
    <property type="entry name" value="PvuRts1I-like_N"/>
</dbReference>
<feature type="domain" description="PvuRts1 I-like SET and RING associated" evidence="1">
    <location>
        <begin position="148"/>
        <end position="285"/>
    </location>
</feature>
<evidence type="ECO:0000313" key="4">
    <source>
        <dbReference type="Proteomes" id="UP000029516"/>
    </source>
</evidence>
<reference evidence="3 4" key="1">
    <citation type="submission" date="2014-09" db="EMBL/GenBank/DDBJ databases">
        <authorList>
            <person name="Chan K.-G."/>
        </authorList>
    </citation>
    <scope>NUCLEOTIDE SEQUENCE [LARGE SCALE GENOMIC DNA]</scope>
    <source>
        <strain evidence="3 4">M006</strain>
    </source>
</reference>
<sequence>MSKTDYILRSLAKISGKRWEHYTINRIYHLLNDPDLEFICQQCIRKNDGKIYLADLFFPQLGLYLEIDEGHHDSEDAKIRDAIRRLDITEATGFREERIPASDVSINELDKYIDKFIELVKEIKSTLLQQKAFKPWDYEHRYTACNHIKKGMISVGPEALFRHHKDALNCFGYEKGHHQAGHWNIPEHVNKIIGLEGKNMIWFPKLYEQKDWKNSLSDNGKLITEYPNDLQKSYTERWDHRVVMAHSRDELNRTLYRFLGVFKVDPATLSSAEKKFIRIATSVKTFPKCLCKKTD</sequence>
<dbReference type="REBASE" id="94391">
    <property type="entry name" value="CspM006ORF555P"/>
</dbReference>
<dbReference type="AlphaFoldDB" id="A0AAN0S0E4"/>
<dbReference type="InterPro" id="IPR040674">
    <property type="entry name" value="PvuRts1I-like_SRA"/>
</dbReference>
<name>A0AAN0S0E4_9ENTR</name>
<gene>
    <name evidence="3" type="ORF">LH23_00555</name>
</gene>
<evidence type="ECO:0000259" key="1">
    <source>
        <dbReference type="Pfam" id="PF18491"/>
    </source>
</evidence>
<dbReference type="RefSeq" id="WP_039286947.1">
    <property type="nucleotide sequence ID" value="NZ_CP009458.1"/>
</dbReference>
<proteinExistence type="predicted"/>
<dbReference type="Pfam" id="PF21598">
    <property type="entry name" value="PvuRts1I-like_N"/>
    <property type="match status" value="1"/>
</dbReference>
<accession>A0AAN0S0E4</accession>